<sequence length="354" mass="35014">MDRETLSVVIAPDEFGGTLSAVDAASAIADGWLSSRQADRVRLLPQSDGGPGFIAVLQAAGVATVRPLRVPGPLGDPVDATIGYGADGTVYLEAAQACGLHLLGREPDPSSARAATTAGVGTMLASAVASGARRIVVGLGGSATTDGGRGAVEELGGIGAARARMNGIDLVVASDVDNPLLGPAGAAAVFGPQKGADPVTVQDLESRLTDWAVTLGGAVASMPGAGAAGGLGAALLALGGRRRSGADVVAEATGRRRELADADVIVTGEGRYDEQTARGKVIAALAAEAGGTPVIVLAGQVRGTPDVVGVTAVRSLADFAGSVDAAMRSPREMLAGLAAEVARTVATIEGVMRE</sequence>
<evidence type="ECO:0000256" key="3">
    <source>
        <dbReference type="ARBA" id="ARBA00022777"/>
    </source>
</evidence>
<dbReference type="STRING" id="410332.SAMN04488550_2805"/>
<evidence type="ECO:0000256" key="4">
    <source>
        <dbReference type="PIRNR" id="PIRNR006078"/>
    </source>
</evidence>
<protein>
    <submittedName>
        <fullName evidence="5">Putative glycerate kinase</fullName>
    </submittedName>
</protein>
<dbReference type="SUPFAM" id="SSF110738">
    <property type="entry name" value="Glycerate kinase I"/>
    <property type="match status" value="1"/>
</dbReference>
<gene>
    <name evidence="5" type="ORF">GM1_004_01270</name>
</gene>
<dbReference type="AlphaFoldDB" id="M3UTK3"/>
<dbReference type="GO" id="GO:0031388">
    <property type="term" value="P:organic acid phosphorylation"/>
    <property type="evidence" value="ECO:0007669"/>
    <property type="project" value="UniProtKB-UniRule"/>
</dbReference>
<evidence type="ECO:0000313" key="5">
    <source>
        <dbReference type="EMBL" id="GAC78682.1"/>
    </source>
</evidence>
<evidence type="ECO:0000313" key="6">
    <source>
        <dbReference type="Proteomes" id="UP000035009"/>
    </source>
</evidence>
<organism evidence="5 6">
    <name type="scientific">Gordonia malaquae NBRC 108250</name>
    <dbReference type="NCBI Taxonomy" id="1223542"/>
    <lineage>
        <taxon>Bacteria</taxon>
        <taxon>Bacillati</taxon>
        <taxon>Actinomycetota</taxon>
        <taxon>Actinomycetes</taxon>
        <taxon>Mycobacteriales</taxon>
        <taxon>Gordoniaceae</taxon>
        <taxon>Gordonia</taxon>
    </lineage>
</organism>
<evidence type="ECO:0000256" key="1">
    <source>
        <dbReference type="ARBA" id="ARBA00006284"/>
    </source>
</evidence>
<dbReference type="EMBL" id="BAOP01000004">
    <property type="protein sequence ID" value="GAC78682.1"/>
    <property type="molecule type" value="Genomic_DNA"/>
</dbReference>
<dbReference type="Pfam" id="PF02595">
    <property type="entry name" value="Gly_kinase"/>
    <property type="match status" value="2"/>
</dbReference>
<dbReference type="Gene3D" id="3.40.50.10350">
    <property type="entry name" value="Glycerate kinase, domain 1"/>
    <property type="match status" value="2"/>
</dbReference>
<name>M3UTK3_GORML</name>
<dbReference type="PANTHER" id="PTHR21599:SF0">
    <property type="entry name" value="GLYCERATE KINASE"/>
    <property type="match status" value="1"/>
</dbReference>
<dbReference type="Proteomes" id="UP000035009">
    <property type="component" value="Unassembled WGS sequence"/>
</dbReference>
<dbReference type="PANTHER" id="PTHR21599">
    <property type="entry name" value="GLYCERATE KINASE"/>
    <property type="match status" value="1"/>
</dbReference>
<dbReference type="InterPro" id="IPR018193">
    <property type="entry name" value="Glyc_kinase_flavodox-like_fold"/>
</dbReference>
<dbReference type="eggNOG" id="COG1929">
    <property type="taxonomic scope" value="Bacteria"/>
</dbReference>
<comment type="caution">
    <text evidence="5">The sequence shown here is derived from an EMBL/GenBank/DDBJ whole genome shotgun (WGS) entry which is preliminary data.</text>
</comment>
<keyword evidence="2 4" id="KW-0808">Transferase</keyword>
<reference evidence="5 6" key="1">
    <citation type="submission" date="2013-02" db="EMBL/GenBank/DDBJ databases">
        <title>Whole genome shotgun sequence of Gordonia malaquae NBRC 108250.</title>
        <authorList>
            <person name="Yoshida I."/>
            <person name="Hosoyama A."/>
            <person name="Tsuchikane K."/>
            <person name="Ando Y."/>
            <person name="Baba S."/>
            <person name="Ohji S."/>
            <person name="Hamada M."/>
            <person name="Tamura T."/>
            <person name="Yamazoe A."/>
            <person name="Yamazaki S."/>
            <person name="Fujita N."/>
        </authorList>
    </citation>
    <scope>NUCLEOTIDE SEQUENCE [LARGE SCALE GENOMIC DNA]</scope>
    <source>
        <strain evidence="5 6">NBRC 108250</strain>
    </source>
</reference>
<dbReference type="InterPro" id="IPR004381">
    <property type="entry name" value="Glycerate_kinase"/>
</dbReference>
<dbReference type="PIRSF" id="PIRSF006078">
    <property type="entry name" value="GlxK"/>
    <property type="match status" value="1"/>
</dbReference>
<dbReference type="Gene3D" id="3.90.1510.10">
    <property type="entry name" value="Glycerate kinase, domain 2"/>
    <property type="match status" value="2"/>
</dbReference>
<keyword evidence="3 4" id="KW-0418">Kinase</keyword>
<evidence type="ECO:0000256" key="2">
    <source>
        <dbReference type="ARBA" id="ARBA00022679"/>
    </source>
</evidence>
<dbReference type="GO" id="GO:0008887">
    <property type="term" value="F:glycerate kinase activity"/>
    <property type="evidence" value="ECO:0007669"/>
    <property type="project" value="UniProtKB-UniRule"/>
</dbReference>
<accession>M3UTK3</accession>
<dbReference type="InterPro" id="IPR036129">
    <property type="entry name" value="Glycerate_kinase_sf"/>
</dbReference>
<proteinExistence type="inferred from homology"/>
<keyword evidence="6" id="KW-1185">Reference proteome</keyword>
<dbReference type="InterPro" id="IPR018197">
    <property type="entry name" value="Glycerate_kinase_RE-like"/>
</dbReference>
<comment type="similarity">
    <text evidence="1 4">Belongs to the glycerate kinase type-1 family.</text>
</comment>